<reference evidence="1" key="1">
    <citation type="submission" date="2022-08" db="EMBL/GenBank/DDBJ databases">
        <title>Genomic Encyclopedia of Type Strains, Phase III (KMG-III): the genomes of soil and plant-associated and newly described type strains.</title>
        <authorList>
            <person name="Whitman W."/>
        </authorList>
    </citation>
    <scope>NUCLEOTIDE SEQUENCE</scope>
    <source>
        <strain evidence="1">HMT 1</strain>
    </source>
</reference>
<gene>
    <name evidence="1" type="ORF">J2T55_001395</name>
</gene>
<dbReference type="AlphaFoldDB" id="A0AAE3HLK9"/>
<organism evidence="1 2">
    <name type="scientific">Methylohalomonas lacus</name>
    <dbReference type="NCBI Taxonomy" id="398773"/>
    <lineage>
        <taxon>Bacteria</taxon>
        <taxon>Pseudomonadati</taxon>
        <taxon>Pseudomonadota</taxon>
        <taxon>Gammaproteobacteria</taxon>
        <taxon>Methylohalomonadales</taxon>
        <taxon>Methylohalomonadaceae</taxon>
        <taxon>Methylohalomonas</taxon>
    </lineage>
</organism>
<proteinExistence type="predicted"/>
<keyword evidence="2" id="KW-1185">Reference proteome</keyword>
<protein>
    <submittedName>
        <fullName evidence="1">Uncharacterized protein</fullName>
    </submittedName>
</protein>
<accession>A0AAE3HLK9</accession>
<sequence length="88" mass="10069">MHNETIKVRVTESGQLLDVLVYSKHAHHIEVVLGEGVHSVRCDLLPGRNGLFFVGNVMGREIVYERSCEQVQADIDRANPALREFRRR</sequence>
<dbReference type="Proteomes" id="UP001204445">
    <property type="component" value="Unassembled WGS sequence"/>
</dbReference>
<name>A0AAE3HLK9_9GAMM</name>
<dbReference type="EMBL" id="JANUCT010000008">
    <property type="protein sequence ID" value="MCS3903374.1"/>
    <property type="molecule type" value="Genomic_DNA"/>
</dbReference>
<comment type="caution">
    <text evidence="1">The sequence shown here is derived from an EMBL/GenBank/DDBJ whole genome shotgun (WGS) entry which is preliminary data.</text>
</comment>
<evidence type="ECO:0000313" key="1">
    <source>
        <dbReference type="EMBL" id="MCS3903374.1"/>
    </source>
</evidence>
<evidence type="ECO:0000313" key="2">
    <source>
        <dbReference type="Proteomes" id="UP001204445"/>
    </source>
</evidence>
<dbReference type="RefSeq" id="WP_259055088.1">
    <property type="nucleotide sequence ID" value="NZ_JANUCT010000008.1"/>
</dbReference>